<keyword evidence="1" id="KW-1133">Transmembrane helix</keyword>
<accession>A0A6L4WTS9</accession>
<evidence type="ECO:0000313" key="2">
    <source>
        <dbReference type="EMBL" id="KAB7889561.1"/>
    </source>
</evidence>
<sequence length="144" mass="17234">MKNKKGFTMIELLVAVSFFGIVSSSMLSYFTQTNNLITSQTEKIDGSLFEQNLAKVIDLQEKIYDNEKKYFYFEHKTTNEYDVFSTDDFKTSFKNNYNFVFTEKDIEIDFSKKSRKCFDMTVIRKEITYKYNNCTDSFFYKLYK</sequence>
<reference evidence="2 3" key="1">
    <citation type="submission" date="2019-10" db="EMBL/GenBank/DDBJ databases">
        <title>Poseidonibacter ostreae sp. nov., isolated from the gut of the Ostrea denselamellosa.</title>
        <authorList>
            <person name="Choi A."/>
        </authorList>
    </citation>
    <scope>NUCLEOTIDE SEQUENCE [LARGE SCALE GENOMIC DNA]</scope>
    <source>
        <strain evidence="2 3">SJOD-M-33</strain>
    </source>
</reference>
<feature type="transmembrane region" description="Helical" evidence="1">
    <location>
        <begin position="12"/>
        <end position="30"/>
    </location>
</feature>
<protein>
    <submittedName>
        <fullName evidence="2">Prepilin-type N-terminal cleavage/methylation domain-containing protein</fullName>
    </submittedName>
</protein>
<dbReference type="NCBIfam" id="TIGR02532">
    <property type="entry name" value="IV_pilin_GFxxxE"/>
    <property type="match status" value="1"/>
</dbReference>
<organism evidence="2 3">
    <name type="scientific">Poseidonibacter ostreae</name>
    <dbReference type="NCBI Taxonomy" id="2654171"/>
    <lineage>
        <taxon>Bacteria</taxon>
        <taxon>Pseudomonadati</taxon>
        <taxon>Campylobacterota</taxon>
        <taxon>Epsilonproteobacteria</taxon>
        <taxon>Campylobacterales</taxon>
        <taxon>Arcobacteraceae</taxon>
        <taxon>Poseidonibacter</taxon>
    </lineage>
</organism>
<proteinExistence type="predicted"/>
<dbReference type="Proteomes" id="UP000472839">
    <property type="component" value="Unassembled WGS sequence"/>
</dbReference>
<name>A0A6L4WTS9_9BACT</name>
<dbReference type="RefSeq" id="WP_152279725.1">
    <property type="nucleotide sequence ID" value="NZ_WFKK01000012.1"/>
</dbReference>
<dbReference type="AlphaFoldDB" id="A0A6L4WTS9"/>
<evidence type="ECO:0000256" key="1">
    <source>
        <dbReference type="SAM" id="Phobius"/>
    </source>
</evidence>
<keyword evidence="1" id="KW-0472">Membrane</keyword>
<comment type="caution">
    <text evidence="2">The sequence shown here is derived from an EMBL/GenBank/DDBJ whole genome shotgun (WGS) entry which is preliminary data.</text>
</comment>
<gene>
    <name evidence="2" type="ORF">GBG19_05760</name>
</gene>
<evidence type="ECO:0000313" key="3">
    <source>
        <dbReference type="Proteomes" id="UP000472839"/>
    </source>
</evidence>
<dbReference type="Pfam" id="PF07963">
    <property type="entry name" value="N_methyl"/>
    <property type="match status" value="1"/>
</dbReference>
<keyword evidence="1" id="KW-0812">Transmembrane</keyword>
<dbReference type="InterPro" id="IPR012902">
    <property type="entry name" value="N_methyl_site"/>
</dbReference>
<dbReference type="EMBL" id="WFKK01000012">
    <property type="protein sequence ID" value="KAB7889561.1"/>
    <property type="molecule type" value="Genomic_DNA"/>
</dbReference>